<dbReference type="EMBL" id="CABO01000034">
    <property type="protein sequence ID" value="CBI02281.1"/>
    <property type="molecule type" value="Genomic_DNA"/>
</dbReference>
<protein>
    <submittedName>
        <fullName evidence="1">Methyltransferase type 11</fullName>
    </submittedName>
</protein>
<dbReference type="Pfam" id="PF03269">
    <property type="entry name" value="DUF268"/>
    <property type="match status" value="1"/>
</dbReference>
<dbReference type="AlphaFoldDB" id="E6Q520"/>
<dbReference type="InterPro" id="IPR029063">
    <property type="entry name" value="SAM-dependent_MTases_sf"/>
</dbReference>
<dbReference type="GO" id="GO:0008168">
    <property type="term" value="F:methyltransferase activity"/>
    <property type="evidence" value="ECO:0007669"/>
    <property type="project" value="UniProtKB-KW"/>
</dbReference>
<keyword evidence="1" id="KW-0808">Transferase</keyword>
<evidence type="ECO:0000313" key="1">
    <source>
        <dbReference type="EMBL" id="CBI02281.1"/>
    </source>
</evidence>
<reference evidence="1" key="1">
    <citation type="submission" date="2009-10" db="EMBL/GenBank/DDBJ databases">
        <title>Diversity of trophic interactions inside an arsenic-rich microbial ecosystem.</title>
        <authorList>
            <person name="Bertin P.N."/>
            <person name="Heinrich-Salmeron A."/>
            <person name="Pelletier E."/>
            <person name="Goulhen-Chollet F."/>
            <person name="Arsene-Ploetze F."/>
            <person name="Gallien S."/>
            <person name="Calteau A."/>
            <person name="Vallenet D."/>
            <person name="Casiot C."/>
            <person name="Chane-Woon-Ming B."/>
            <person name="Giloteaux L."/>
            <person name="Barakat M."/>
            <person name="Bonnefoy V."/>
            <person name="Bruneel O."/>
            <person name="Chandler M."/>
            <person name="Cleiss J."/>
            <person name="Duran R."/>
            <person name="Elbaz-Poulichet F."/>
            <person name="Fonknechten N."/>
            <person name="Lauga B."/>
            <person name="Mornico D."/>
            <person name="Ortet P."/>
            <person name="Schaeffer C."/>
            <person name="Siguier P."/>
            <person name="Alexander Thil Smith A."/>
            <person name="Van Dorsselaer A."/>
            <person name="Weissenbach J."/>
            <person name="Medigue C."/>
            <person name="Le Paslier D."/>
        </authorList>
    </citation>
    <scope>NUCLEOTIDE SEQUENCE</scope>
</reference>
<comment type="caution">
    <text evidence="1">The sequence shown here is derived from an EMBL/GenBank/DDBJ whole genome shotgun (WGS) entry which is preliminary data.</text>
</comment>
<sequence length="194" mass="21880">MLPRHYFHQDLWAARKVRETGTSVHYDFGSRIDGFIAHVLVFSDVRLFDVRPLAANVSGLSTIVSDILDGLPVPDESVSSLSSLHAVEHVGLGRYGDRLDPLGHEKALAELERILAPGGTLLLSLPVGRERLEFNAQRVIDPTRVYLMLPHCELVEFSVIDDEDRLCLDASPRDHRNAHYACGLFQFRKRREID</sequence>
<gene>
    <name evidence="1" type="ORF">CARN4_0988</name>
</gene>
<dbReference type="InterPro" id="IPR004951">
    <property type="entry name" value="DUF268_CAE_spp"/>
</dbReference>
<accession>E6Q520</accession>
<name>E6Q520_9ZZZZ</name>
<keyword evidence="1" id="KW-0489">Methyltransferase</keyword>
<dbReference type="GO" id="GO:0032259">
    <property type="term" value="P:methylation"/>
    <property type="evidence" value="ECO:0007669"/>
    <property type="project" value="UniProtKB-KW"/>
</dbReference>
<dbReference type="Gene3D" id="3.40.50.150">
    <property type="entry name" value="Vaccinia Virus protein VP39"/>
    <property type="match status" value="1"/>
</dbReference>
<dbReference type="SUPFAM" id="SSF53335">
    <property type="entry name" value="S-adenosyl-L-methionine-dependent methyltransferases"/>
    <property type="match status" value="1"/>
</dbReference>
<organism evidence="1">
    <name type="scientific">mine drainage metagenome</name>
    <dbReference type="NCBI Taxonomy" id="410659"/>
    <lineage>
        <taxon>unclassified sequences</taxon>
        <taxon>metagenomes</taxon>
        <taxon>ecological metagenomes</taxon>
    </lineage>
</organism>
<proteinExistence type="predicted"/>